<keyword evidence="2" id="KW-0812">Transmembrane</keyword>
<keyword evidence="2" id="KW-1133">Transmembrane helix</keyword>
<evidence type="ECO:0000256" key="1">
    <source>
        <dbReference type="SAM" id="MobiDB-lite"/>
    </source>
</evidence>
<keyword evidence="2" id="KW-0472">Membrane</keyword>
<organism evidence="3 4">
    <name type="scientific">Nonomuraea antimicrobica</name>
    <dbReference type="NCBI Taxonomy" id="561173"/>
    <lineage>
        <taxon>Bacteria</taxon>
        <taxon>Bacillati</taxon>
        <taxon>Actinomycetota</taxon>
        <taxon>Actinomycetes</taxon>
        <taxon>Streptosporangiales</taxon>
        <taxon>Streptosporangiaceae</taxon>
        <taxon>Nonomuraea</taxon>
    </lineage>
</organism>
<protein>
    <submittedName>
        <fullName evidence="3">Uncharacterized protein</fullName>
    </submittedName>
</protein>
<dbReference type="Proteomes" id="UP001500902">
    <property type="component" value="Unassembled WGS sequence"/>
</dbReference>
<gene>
    <name evidence="3" type="ORF">GCM10022224_071470</name>
</gene>
<dbReference type="EMBL" id="BAAAZP010000145">
    <property type="protein sequence ID" value="GAA3695507.1"/>
    <property type="molecule type" value="Genomic_DNA"/>
</dbReference>
<reference evidence="4" key="1">
    <citation type="journal article" date="2019" name="Int. J. Syst. Evol. Microbiol.">
        <title>The Global Catalogue of Microorganisms (GCM) 10K type strain sequencing project: providing services to taxonomists for standard genome sequencing and annotation.</title>
        <authorList>
            <consortium name="The Broad Institute Genomics Platform"/>
            <consortium name="The Broad Institute Genome Sequencing Center for Infectious Disease"/>
            <person name="Wu L."/>
            <person name="Ma J."/>
        </authorList>
    </citation>
    <scope>NUCLEOTIDE SEQUENCE [LARGE SCALE GENOMIC DNA]</scope>
    <source>
        <strain evidence="4">JCM 16904</strain>
    </source>
</reference>
<keyword evidence="4" id="KW-1185">Reference proteome</keyword>
<name>A0ABP7CUE8_9ACTN</name>
<evidence type="ECO:0000313" key="3">
    <source>
        <dbReference type="EMBL" id="GAA3695507.1"/>
    </source>
</evidence>
<evidence type="ECO:0000313" key="4">
    <source>
        <dbReference type="Proteomes" id="UP001500902"/>
    </source>
</evidence>
<sequence>MLLPEACFDLVGSIRESASLMVLVDILYVVLPAFAGAAGWPGGTGPERPHARPDRPAARRPSGGGLMTWREVAFWPDRSCVCWGLGYLVWGRAVVQMRLKLVR</sequence>
<accession>A0ABP7CUE8</accession>
<feature type="transmembrane region" description="Helical" evidence="2">
    <location>
        <begin position="20"/>
        <end position="40"/>
    </location>
</feature>
<feature type="region of interest" description="Disordered" evidence="1">
    <location>
        <begin position="40"/>
        <end position="64"/>
    </location>
</feature>
<evidence type="ECO:0000256" key="2">
    <source>
        <dbReference type="SAM" id="Phobius"/>
    </source>
</evidence>
<feature type="compositionally biased region" description="Basic and acidic residues" evidence="1">
    <location>
        <begin position="47"/>
        <end position="57"/>
    </location>
</feature>
<proteinExistence type="predicted"/>
<comment type="caution">
    <text evidence="3">The sequence shown here is derived from an EMBL/GenBank/DDBJ whole genome shotgun (WGS) entry which is preliminary data.</text>
</comment>